<dbReference type="AlphaFoldDB" id="A0A6J1LEG7"/>
<dbReference type="PANTHER" id="PTHR20898:SF0">
    <property type="entry name" value="DAEDALUS ON 3-RELATED"/>
    <property type="match status" value="1"/>
</dbReference>
<dbReference type="OrthoDB" id="7912113at2759"/>
<evidence type="ECO:0000313" key="1">
    <source>
        <dbReference type="Proteomes" id="UP000504633"/>
    </source>
</evidence>
<evidence type="ECO:0000313" key="2">
    <source>
        <dbReference type="RefSeq" id="XP_023162816.2"/>
    </source>
</evidence>
<sequence>MDINIHYAVYKVDINFQMKKWGNGYKTWLGNYTVDFCSFLRKPNHPVIKILYNIFRDFSTLNHTCPYVGTQLIRNLFWDPKDLVVPLPSGDYMLLLTWIFDKRKQFVTNIYFTFAQDIFKD</sequence>
<reference evidence="2" key="1">
    <citation type="submission" date="2025-08" db="UniProtKB">
        <authorList>
            <consortium name="RefSeq"/>
        </authorList>
    </citation>
    <scope>IDENTIFICATION</scope>
    <source>
        <strain evidence="2">15085-1641.00</strain>
        <tissue evidence="2">Whole body</tissue>
    </source>
</reference>
<dbReference type="PANTHER" id="PTHR20898">
    <property type="entry name" value="DAEDALUS ON 3-RELATED-RELATED"/>
    <property type="match status" value="1"/>
</dbReference>
<keyword evidence="1" id="KW-1185">Reference proteome</keyword>
<dbReference type="GeneID" id="111593957"/>
<name>A0A6J1LEG7_DROHY</name>
<gene>
    <name evidence="2" type="primary">LOC111593957</name>
</gene>
<dbReference type="InterPro" id="IPR010512">
    <property type="entry name" value="DUF1091"/>
</dbReference>
<dbReference type="Pfam" id="PF06477">
    <property type="entry name" value="DUF1091"/>
    <property type="match status" value="1"/>
</dbReference>
<dbReference type="RefSeq" id="XP_023162816.2">
    <property type="nucleotide sequence ID" value="XM_023307048.2"/>
</dbReference>
<accession>A0A6J1LEG7</accession>
<proteinExistence type="predicted"/>
<protein>
    <submittedName>
        <fullName evidence="2">Uncharacterized protein LOC111593957</fullName>
    </submittedName>
</protein>
<dbReference type="OMA" id="YMVLLTW"/>
<dbReference type="SMART" id="SM00697">
    <property type="entry name" value="DM8"/>
    <property type="match status" value="1"/>
</dbReference>
<organism evidence="1 2">
    <name type="scientific">Drosophila hydei</name>
    <name type="common">Fruit fly</name>
    <dbReference type="NCBI Taxonomy" id="7224"/>
    <lineage>
        <taxon>Eukaryota</taxon>
        <taxon>Metazoa</taxon>
        <taxon>Ecdysozoa</taxon>
        <taxon>Arthropoda</taxon>
        <taxon>Hexapoda</taxon>
        <taxon>Insecta</taxon>
        <taxon>Pterygota</taxon>
        <taxon>Neoptera</taxon>
        <taxon>Endopterygota</taxon>
        <taxon>Diptera</taxon>
        <taxon>Brachycera</taxon>
        <taxon>Muscomorpha</taxon>
        <taxon>Ephydroidea</taxon>
        <taxon>Drosophilidae</taxon>
        <taxon>Drosophila</taxon>
    </lineage>
</organism>
<dbReference type="Proteomes" id="UP000504633">
    <property type="component" value="Unplaced"/>
</dbReference>
<dbReference type="KEGG" id="dhe:111593957"/>